<evidence type="ECO:0000313" key="2">
    <source>
        <dbReference type="EMBL" id="CAD8918601.1"/>
    </source>
</evidence>
<dbReference type="EMBL" id="HBFS01017630">
    <property type="protein sequence ID" value="CAD8918601.1"/>
    <property type="molecule type" value="Transcribed_RNA"/>
</dbReference>
<reference evidence="2" key="1">
    <citation type="submission" date="2021-01" db="EMBL/GenBank/DDBJ databases">
        <authorList>
            <person name="Corre E."/>
            <person name="Pelletier E."/>
            <person name="Niang G."/>
            <person name="Scheremetjew M."/>
            <person name="Finn R."/>
            <person name="Kale V."/>
            <person name="Holt S."/>
            <person name="Cochrane G."/>
            <person name="Meng A."/>
            <person name="Brown T."/>
            <person name="Cohen L."/>
        </authorList>
    </citation>
    <scope>NUCLEOTIDE SEQUENCE</scope>
    <source>
        <strain evidence="2">Ms1</strain>
    </source>
</reference>
<dbReference type="AlphaFoldDB" id="A0A7S1CGI7"/>
<keyword evidence="1" id="KW-0472">Membrane</keyword>
<keyword evidence="1" id="KW-0812">Transmembrane</keyword>
<evidence type="ECO:0000256" key="1">
    <source>
        <dbReference type="SAM" id="Phobius"/>
    </source>
</evidence>
<sequence>MGAVISGVIAKAASPPKPPGGEAGAVVFAIINCVFFGVGSIIVGILGGPDWIVVLIGLLQLLLPFVGWVWSVIWAVMWLLPLCKGGKCGKCKCKGSKKVLPGARNGRPKR</sequence>
<keyword evidence="1" id="KW-1133">Transmembrane helix</keyword>
<organism evidence="2">
    <name type="scientific">Bicosoecida sp. CB-2014</name>
    <dbReference type="NCBI Taxonomy" id="1486930"/>
    <lineage>
        <taxon>Eukaryota</taxon>
        <taxon>Sar</taxon>
        <taxon>Stramenopiles</taxon>
        <taxon>Bigyra</taxon>
        <taxon>Opalozoa</taxon>
        <taxon>Bicosoecida</taxon>
    </lineage>
</organism>
<protein>
    <recommendedName>
        <fullName evidence="3">Transmembrane protein</fullName>
    </recommendedName>
</protein>
<name>A0A7S1CGI7_9STRA</name>
<evidence type="ECO:0008006" key="3">
    <source>
        <dbReference type="Google" id="ProtNLM"/>
    </source>
</evidence>
<feature type="transmembrane region" description="Helical" evidence="1">
    <location>
        <begin position="25"/>
        <end position="46"/>
    </location>
</feature>
<feature type="transmembrane region" description="Helical" evidence="1">
    <location>
        <begin position="52"/>
        <end position="80"/>
    </location>
</feature>
<proteinExistence type="predicted"/>
<accession>A0A7S1CGI7</accession>
<gene>
    <name evidence="2" type="ORF">BSP0115_LOCUS11863</name>
</gene>